<dbReference type="SUPFAM" id="SSF57845">
    <property type="entry name" value="B-box zinc-binding domain"/>
    <property type="match status" value="1"/>
</dbReference>
<dbReference type="Proteomes" id="UP000054538">
    <property type="component" value="Unassembled WGS sequence"/>
</dbReference>
<proteinExistence type="predicted"/>
<name>A0A0D0D9H3_9AGAM</name>
<dbReference type="InterPro" id="IPR041457">
    <property type="entry name" value="CxC2_KDZ-assoc"/>
</dbReference>
<gene>
    <name evidence="2" type="ORF">PAXRUDRAFT_177421</name>
</gene>
<dbReference type="OrthoDB" id="3004525at2759"/>
<dbReference type="EMBL" id="KN829403">
    <property type="protein sequence ID" value="KIK73815.1"/>
    <property type="molecule type" value="Genomic_DNA"/>
</dbReference>
<dbReference type="AlphaFoldDB" id="A0A0D0D9H3"/>
<evidence type="ECO:0000313" key="2">
    <source>
        <dbReference type="EMBL" id="KIK73815.1"/>
    </source>
</evidence>
<sequence>MVINVGVLEHPLKLYKTQNDYLRQWVEHRNKYLEALLAMEAPPNPQKCSICDGDGTYRCLGCFSQPLFCTQCCWKQHYMLPFHQIKQCMGTFFEDLSLCLAGMVLHLGHHGQPCPSGVPEGMDQHANRVPFPVDVPPFLWVPQGGNHLTLVDMTGIHLLQVRYCICPTSQPFHMQLLELGLLSTTIDQPKTAFSFSVLNDLIHDNLECGTSASNYYNKL</sequence>
<evidence type="ECO:0000259" key="1">
    <source>
        <dbReference type="Pfam" id="PF18803"/>
    </source>
</evidence>
<feature type="domain" description="CxC2-like cysteine cluster KDZ transposase-associated" evidence="1">
    <location>
        <begin position="144"/>
        <end position="219"/>
    </location>
</feature>
<accession>A0A0D0D9H3</accession>
<dbReference type="InParanoid" id="A0A0D0D9H3"/>
<dbReference type="Pfam" id="PF18803">
    <property type="entry name" value="CxC2"/>
    <property type="match status" value="1"/>
</dbReference>
<keyword evidence="3" id="KW-1185">Reference proteome</keyword>
<dbReference type="STRING" id="930991.A0A0D0D9H3"/>
<dbReference type="HOGENOM" id="CLU_003703_1_1_1"/>
<evidence type="ECO:0000313" key="3">
    <source>
        <dbReference type="Proteomes" id="UP000054538"/>
    </source>
</evidence>
<reference evidence="3" key="2">
    <citation type="submission" date="2015-01" db="EMBL/GenBank/DDBJ databases">
        <title>Evolutionary Origins and Diversification of the Mycorrhizal Mutualists.</title>
        <authorList>
            <consortium name="DOE Joint Genome Institute"/>
            <consortium name="Mycorrhizal Genomics Consortium"/>
            <person name="Kohler A."/>
            <person name="Kuo A."/>
            <person name="Nagy L.G."/>
            <person name="Floudas D."/>
            <person name="Copeland A."/>
            <person name="Barry K.W."/>
            <person name="Cichocki N."/>
            <person name="Veneault-Fourrey C."/>
            <person name="LaButti K."/>
            <person name="Lindquist E.A."/>
            <person name="Lipzen A."/>
            <person name="Lundell T."/>
            <person name="Morin E."/>
            <person name="Murat C."/>
            <person name="Riley R."/>
            <person name="Ohm R."/>
            <person name="Sun H."/>
            <person name="Tunlid A."/>
            <person name="Henrissat B."/>
            <person name="Grigoriev I.V."/>
            <person name="Hibbett D.S."/>
            <person name="Martin F."/>
        </authorList>
    </citation>
    <scope>NUCLEOTIDE SEQUENCE [LARGE SCALE GENOMIC DNA]</scope>
    <source>
        <strain evidence="3">Ve08.2h10</strain>
    </source>
</reference>
<protein>
    <recommendedName>
        <fullName evidence="1">CxC2-like cysteine cluster KDZ transposase-associated domain-containing protein</fullName>
    </recommendedName>
</protein>
<reference evidence="2 3" key="1">
    <citation type="submission" date="2014-04" db="EMBL/GenBank/DDBJ databases">
        <authorList>
            <consortium name="DOE Joint Genome Institute"/>
            <person name="Kuo A."/>
            <person name="Kohler A."/>
            <person name="Jargeat P."/>
            <person name="Nagy L.G."/>
            <person name="Floudas D."/>
            <person name="Copeland A."/>
            <person name="Barry K.W."/>
            <person name="Cichocki N."/>
            <person name="Veneault-Fourrey C."/>
            <person name="LaButti K."/>
            <person name="Lindquist E.A."/>
            <person name="Lipzen A."/>
            <person name="Lundell T."/>
            <person name="Morin E."/>
            <person name="Murat C."/>
            <person name="Sun H."/>
            <person name="Tunlid A."/>
            <person name="Henrissat B."/>
            <person name="Grigoriev I.V."/>
            <person name="Hibbett D.S."/>
            <person name="Martin F."/>
            <person name="Nordberg H.P."/>
            <person name="Cantor M.N."/>
            <person name="Hua S.X."/>
        </authorList>
    </citation>
    <scope>NUCLEOTIDE SEQUENCE [LARGE SCALE GENOMIC DNA]</scope>
    <source>
        <strain evidence="2 3">Ve08.2h10</strain>
    </source>
</reference>
<organism evidence="2 3">
    <name type="scientific">Paxillus rubicundulus Ve08.2h10</name>
    <dbReference type="NCBI Taxonomy" id="930991"/>
    <lineage>
        <taxon>Eukaryota</taxon>
        <taxon>Fungi</taxon>
        <taxon>Dikarya</taxon>
        <taxon>Basidiomycota</taxon>
        <taxon>Agaricomycotina</taxon>
        <taxon>Agaricomycetes</taxon>
        <taxon>Agaricomycetidae</taxon>
        <taxon>Boletales</taxon>
        <taxon>Paxilineae</taxon>
        <taxon>Paxillaceae</taxon>
        <taxon>Paxillus</taxon>
    </lineage>
</organism>